<dbReference type="GO" id="GO:0006351">
    <property type="term" value="P:DNA-templated transcription"/>
    <property type="evidence" value="ECO:0007669"/>
    <property type="project" value="InterPro"/>
</dbReference>
<dbReference type="Pfam" id="PF04082">
    <property type="entry name" value="Fungal_trans"/>
    <property type="match status" value="1"/>
</dbReference>
<dbReference type="GO" id="GO:0008270">
    <property type="term" value="F:zinc ion binding"/>
    <property type="evidence" value="ECO:0007669"/>
    <property type="project" value="InterPro"/>
</dbReference>
<evidence type="ECO:0000259" key="8">
    <source>
        <dbReference type="PROSITE" id="PS50048"/>
    </source>
</evidence>
<dbReference type="GO" id="GO:0003677">
    <property type="term" value="F:DNA binding"/>
    <property type="evidence" value="ECO:0007669"/>
    <property type="project" value="UniProtKB-KW"/>
</dbReference>
<feature type="domain" description="Zn(2)-C6 fungal-type" evidence="8">
    <location>
        <begin position="92"/>
        <end position="123"/>
    </location>
</feature>
<dbReference type="VEuPathDB" id="FungiDB:PV07_04905"/>
<dbReference type="CDD" id="cd00067">
    <property type="entry name" value="GAL4"/>
    <property type="match status" value="2"/>
</dbReference>
<name>A0A0D2CFT5_9EURO</name>
<keyword evidence="4" id="KW-0238">DNA-binding</keyword>
<evidence type="ECO:0000256" key="3">
    <source>
        <dbReference type="ARBA" id="ARBA00023015"/>
    </source>
</evidence>
<feature type="domain" description="Zn(2)-C6 fungal-type" evidence="8">
    <location>
        <begin position="44"/>
        <end position="74"/>
    </location>
</feature>
<dbReference type="OrthoDB" id="2563500at2759"/>
<feature type="compositionally biased region" description="Polar residues" evidence="7">
    <location>
        <begin position="22"/>
        <end position="34"/>
    </location>
</feature>
<keyword evidence="6" id="KW-0539">Nucleus</keyword>
<keyword evidence="5" id="KW-0804">Transcription</keyword>
<proteinExistence type="predicted"/>
<dbReference type="RefSeq" id="XP_016249276.1">
    <property type="nucleotide sequence ID" value="XM_016391757.1"/>
</dbReference>
<keyword evidence="10" id="KW-1185">Reference proteome</keyword>
<dbReference type="InterPro" id="IPR036864">
    <property type="entry name" value="Zn2-C6_fun-type_DNA-bd_sf"/>
</dbReference>
<accession>A0A0D2CFT5</accession>
<dbReference type="CDD" id="cd12148">
    <property type="entry name" value="fungal_TF_MHR"/>
    <property type="match status" value="1"/>
</dbReference>
<evidence type="ECO:0000256" key="2">
    <source>
        <dbReference type="ARBA" id="ARBA00022723"/>
    </source>
</evidence>
<dbReference type="AlphaFoldDB" id="A0A0D2CFT5"/>
<gene>
    <name evidence="9" type="ORF">PV07_04905</name>
</gene>
<comment type="subcellular location">
    <subcellularLocation>
        <location evidence="1">Nucleus</location>
    </subcellularLocation>
</comment>
<dbReference type="SMART" id="SM00066">
    <property type="entry name" value="GAL4"/>
    <property type="match status" value="2"/>
</dbReference>
<evidence type="ECO:0000256" key="6">
    <source>
        <dbReference type="ARBA" id="ARBA00023242"/>
    </source>
</evidence>
<keyword evidence="3" id="KW-0805">Transcription regulation</keyword>
<dbReference type="GO" id="GO:0005634">
    <property type="term" value="C:nucleus"/>
    <property type="evidence" value="ECO:0007669"/>
    <property type="project" value="UniProtKB-SubCell"/>
</dbReference>
<dbReference type="GO" id="GO:0000981">
    <property type="term" value="F:DNA-binding transcription factor activity, RNA polymerase II-specific"/>
    <property type="evidence" value="ECO:0007669"/>
    <property type="project" value="InterPro"/>
</dbReference>
<evidence type="ECO:0000313" key="10">
    <source>
        <dbReference type="Proteomes" id="UP000054466"/>
    </source>
</evidence>
<evidence type="ECO:0000256" key="7">
    <source>
        <dbReference type="SAM" id="MobiDB-lite"/>
    </source>
</evidence>
<dbReference type="PANTHER" id="PTHR47338">
    <property type="entry name" value="ZN(II)2CYS6 TRANSCRIPTION FACTOR (EUROFUNG)-RELATED"/>
    <property type="match status" value="1"/>
</dbReference>
<evidence type="ECO:0000256" key="5">
    <source>
        <dbReference type="ARBA" id="ARBA00023163"/>
    </source>
</evidence>
<feature type="compositionally biased region" description="Polar residues" evidence="7">
    <location>
        <begin position="152"/>
        <end position="168"/>
    </location>
</feature>
<dbReference type="PROSITE" id="PS50048">
    <property type="entry name" value="ZN2_CY6_FUNGAL_2"/>
    <property type="match status" value="2"/>
</dbReference>
<dbReference type="Gene3D" id="4.10.240.10">
    <property type="entry name" value="Zn(2)-C6 fungal-type DNA-binding domain"/>
    <property type="match status" value="2"/>
</dbReference>
<evidence type="ECO:0000313" key="9">
    <source>
        <dbReference type="EMBL" id="KIW29060.1"/>
    </source>
</evidence>
<dbReference type="Pfam" id="PF00172">
    <property type="entry name" value="Zn_clus"/>
    <property type="match status" value="2"/>
</dbReference>
<dbReference type="SUPFAM" id="SSF57701">
    <property type="entry name" value="Zn2/Cys6 DNA-binding domain"/>
    <property type="match status" value="2"/>
</dbReference>
<dbReference type="InterPro" id="IPR050815">
    <property type="entry name" value="TF_fung"/>
</dbReference>
<protein>
    <recommendedName>
        <fullName evidence="8">Zn(2)-C6 fungal-type domain-containing protein</fullName>
    </recommendedName>
</protein>
<reference evidence="9 10" key="1">
    <citation type="submission" date="2015-01" db="EMBL/GenBank/DDBJ databases">
        <title>The Genome Sequence of Cladophialophora immunda CBS83496.</title>
        <authorList>
            <consortium name="The Broad Institute Genomics Platform"/>
            <person name="Cuomo C."/>
            <person name="de Hoog S."/>
            <person name="Gorbushina A."/>
            <person name="Stielow B."/>
            <person name="Teixiera M."/>
            <person name="Abouelleil A."/>
            <person name="Chapman S.B."/>
            <person name="Priest M."/>
            <person name="Young S.K."/>
            <person name="Wortman J."/>
            <person name="Nusbaum C."/>
            <person name="Birren B."/>
        </authorList>
    </citation>
    <scope>NUCLEOTIDE SEQUENCE [LARGE SCALE GENOMIC DNA]</scope>
    <source>
        <strain evidence="9 10">CBS 83496</strain>
    </source>
</reference>
<evidence type="ECO:0000256" key="4">
    <source>
        <dbReference type="ARBA" id="ARBA00023125"/>
    </source>
</evidence>
<evidence type="ECO:0000256" key="1">
    <source>
        <dbReference type="ARBA" id="ARBA00004123"/>
    </source>
</evidence>
<dbReference type="PROSITE" id="PS00463">
    <property type="entry name" value="ZN2_CY6_FUNGAL_1"/>
    <property type="match status" value="2"/>
</dbReference>
<dbReference type="EMBL" id="KN847042">
    <property type="protein sequence ID" value="KIW29060.1"/>
    <property type="molecule type" value="Genomic_DNA"/>
</dbReference>
<dbReference type="GeneID" id="27344099"/>
<dbReference type="PANTHER" id="PTHR47338:SF7">
    <property type="entry name" value="ZN(II)2CYS6 TRANSCRIPTION FACTOR (EUROFUNG)"/>
    <property type="match status" value="1"/>
</dbReference>
<dbReference type="InterPro" id="IPR001138">
    <property type="entry name" value="Zn2Cys6_DnaBD"/>
</dbReference>
<dbReference type="Proteomes" id="UP000054466">
    <property type="component" value="Unassembled WGS sequence"/>
</dbReference>
<organism evidence="9 10">
    <name type="scientific">Cladophialophora immunda</name>
    <dbReference type="NCBI Taxonomy" id="569365"/>
    <lineage>
        <taxon>Eukaryota</taxon>
        <taxon>Fungi</taxon>
        <taxon>Dikarya</taxon>
        <taxon>Ascomycota</taxon>
        <taxon>Pezizomycotina</taxon>
        <taxon>Eurotiomycetes</taxon>
        <taxon>Chaetothyriomycetidae</taxon>
        <taxon>Chaetothyriales</taxon>
        <taxon>Herpotrichiellaceae</taxon>
        <taxon>Cladophialophora</taxon>
    </lineage>
</organism>
<keyword evidence="2" id="KW-0479">Metal-binding</keyword>
<dbReference type="InterPro" id="IPR007219">
    <property type="entry name" value="XnlR_reg_dom"/>
</dbReference>
<sequence>MNDIGTWTPPSGRSDDAPVHPLTSSPPNESSPRTRSVIHRTRTGCRTCRYRRVKCDETKPECIQCLKGKRTCAWPGPDDKRAKPSRRPNATACDFCREKKLKCVGDIDNACVKCSNLGIECVRSQKDGEATASRSLPLLPSDNSRSMVVSPTTLLPSTYNPQRSQINNPDVEHEHPPAAPPQQGRELEGLPPITDVPLASTPLGQLPTGKELEDLVQLYFSSVHHFGFFAFIHQLHFNRLLSKGKAPRELTLMMIASAMRFATKATPENLAKADAWANTAISSLLPRMYQGFGAIQLMTLLLAQHYDLNRGNFTSAWLLGANCTRMMQMMSLQTFDRTYPAKFASNLRLSPLLSCEALRRVAWSTFYVDTIVDGGRYGFHIVDEKAYRLQLPCDQASFLADETVVTEPLFYNPADAANANAANLDRAPLDMSAYLLRTAAARRRALHFAFRASHKEQSVDQLSTELVAIEADIEEVIAALPKRFHFNSDNMFLHRDRLITFILLHILRHNLFIVIGRAALQVYQGDPAKSELVAGARRNRISHALPIAGLISEGLKAGISFDPQIGVQAYVALEILLFEPRRLSETDPFVDPKAPELMEAIAHLLTVIRDIAERSEFVKQLHIEAVLRLLRSDCTHLLNQTDFAAFRSEYRLVGQDAAEYDFRDFRWAKLERIRRGAESSSTNAARDEALLEYKVGEETTAPPSAAPSPRLDAMDVRNALRPPSSSTTTTATAQPLPYAEQANAPLDLSEAQGVEAGDITHIAQPWWGLAQPENADQAFSLDYSWLLDDSGLPWSQNSGDLTRAFPQM</sequence>
<feature type="region of interest" description="Disordered" evidence="7">
    <location>
        <begin position="1"/>
        <end position="36"/>
    </location>
</feature>
<feature type="region of interest" description="Disordered" evidence="7">
    <location>
        <begin position="152"/>
        <end position="190"/>
    </location>
</feature>
<dbReference type="STRING" id="569365.A0A0D2CFT5"/>